<proteinExistence type="predicted"/>
<keyword evidence="2" id="KW-1133">Transmembrane helix</keyword>
<feature type="region of interest" description="Disordered" evidence="1">
    <location>
        <begin position="433"/>
        <end position="572"/>
    </location>
</feature>
<feature type="transmembrane region" description="Helical" evidence="2">
    <location>
        <begin position="256"/>
        <end position="278"/>
    </location>
</feature>
<evidence type="ECO:0000256" key="2">
    <source>
        <dbReference type="SAM" id="Phobius"/>
    </source>
</evidence>
<evidence type="ECO:0000256" key="1">
    <source>
        <dbReference type="SAM" id="MobiDB-lite"/>
    </source>
</evidence>
<sequence>MSRHSFFEQNSSLLRNGNATGIVELELNERHRESAASSSARLARAETLPPFDKASGTRLACIAGIGASYIIALVCLAGSIYLHIQNADTGSSYFQIRTWTMRVPLASAPRIILNLILNIAVTLCTECLGYVHYTSLRWALWSEATYTAASQVLLDDFDYGEAEVNGVALLVLGIGLLVQALLAQACIMIKSKQILTWSSNVLTVTLACLHSPEELRHRDGRCMIPAAEASNHVDGPRRPSVHQPSLRETDASARHVIRFVWLLVPAAALWAVVLAAAWTNGLRFAFRSEASYITKDNISSHGYGLLIVGVCQTFITMGLHCVEILVNRSRDEVLWRQAASRKRKSRTPPQQKSSGAPKSYSSIAAAMTNVVPAAWGHLQTLADLIDDWGDGQVEKLYWGDKGQNSDGTRHAGTSNDVMAVGEIYLECQKRKRMQYQGTKSMRPRSRKLKRAGPTIVPRRMKQKLLGMIPEDESEREAQEADGDVDDAEETDCDDALSAQDSDAHSDPASTSTTTRALRKRNNPSLTSSQRADIVLSRSRGASDTAKKTDESKLEAKARRKLREDKRAVNEKGREKDLLGLERVDVDIGGVLEKEKQLRQTVNVKLYLY</sequence>
<accession>A0AAE0DLC1</accession>
<dbReference type="EMBL" id="JASNWA010000006">
    <property type="protein sequence ID" value="KAK3174149.1"/>
    <property type="molecule type" value="Genomic_DNA"/>
</dbReference>
<dbReference type="InterPro" id="IPR012459">
    <property type="entry name" value="Rrp15"/>
</dbReference>
<feature type="transmembrane region" description="Helical" evidence="2">
    <location>
        <begin position="111"/>
        <end position="131"/>
    </location>
</feature>
<evidence type="ECO:0000313" key="3">
    <source>
        <dbReference type="EMBL" id="KAK3174149.1"/>
    </source>
</evidence>
<evidence type="ECO:0000313" key="4">
    <source>
        <dbReference type="Proteomes" id="UP001276659"/>
    </source>
</evidence>
<feature type="region of interest" description="Disordered" evidence="1">
    <location>
        <begin position="337"/>
        <end position="358"/>
    </location>
</feature>
<reference evidence="3" key="1">
    <citation type="submission" date="2022-11" db="EMBL/GenBank/DDBJ databases">
        <title>Chromosomal genome sequence assembly and mating type (MAT) locus characterization of the leprose asexual lichenized fungus Lepraria neglecta (Nyl.) Erichsen.</title>
        <authorList>
            <person name="Allen J.L."/>
            <person name="Pfeffer B."/>
        </authorList>
    </citation>
    <scope>NUCLEOTIDE SEQUENCE</scope>
    <source>
        <strain evidence="3">Allen 5258</strain>
    </source>
</reference>
<feature type="transmembrane region" description="Helical" evidence="2">
    <location>
        <begin position="59"/>
        <end position="84"/>
    </location>
</feature>
<feature type="compositionally biased region" description="Polar residues" evidence="1">
    <location>
        <begin position="347"/>
        <end position="358"/>
    </location>
</feature>
<gene>
    <name evidence="3" type="ORF">OEA41_001393</name>
</gene>
<organism evidence="3 4">
    <name type="scientific">Lepraria neglecta</name>
    <dbReference type="NCBI Taxonomy" id="209136"/>
    <lineage>
        <taxon>Eukaryota</taxon>
        <taxon>Fungi</taxon>
        <taxon>Dikarya</taxon>
        <taxon>Ascomycota</taxon>
        <taxon>Pezizomycotina</taxon>
        <taxon>Lecanoromycetes</taxon>
        <taxon>OSLEUM clade</taxon>
        <taxon>Lecanoromycetidae</taxon>
        <taxon>Lecanorales</taxon>
        <taxon>Lecanorineae</taxon>
        <taxon>Stereocaulaceae</taxon>
        <taxon>Lepraria</taxon>
    </lineage>
</organism>
<feature type="compositionally biased region" description="Basic and acidic residues" evidence="1">
    <location>
        <begin position="544"/>
        <end position="572"/>
    </location>
</feature>
<dbReference type="AlphaFoldDB" id="A0AAE0DLC1"/>
<name>A0AAE0DLC1_9LECA</name>
<keyword evidence="4" id="KW-1185">Reference proteome</keyword>
<feature type="transmembrane region" description="Helical" evidence="2">
    <location>
        <begin position="166"/>
        <end position="189"/>
    </location>
</feature>
<dbReference type="GO" id="GO:0006364">
    <property type="term" value="P:rRNA processing"/>
    <property type="evidence" value="ECO:0007669"/>
    <property type="project" value="InterPro"/>
</dbReference>
<dbReference type="Pfam" id="PF07890">
    <property type="entry name" value="Rrp15p"/>
    <property type="match status" value="1"/>
</dbReference>
<feature type="compositionally biased region" description="Basic residues" evidence="1">
    <location>
        <begin position="441"/>
        <end position="450"/>
    </location>
</feature>
<keyword evidence="2" id="KW-0472">Membrane</keyword>
<dbReference type="Proteomes" id="UP001276659">
    <property type="component" value="Unassembled WGS sequence"/>
</dbReference>
<feature type="compositionally biased region" description="Acidic residues" evidence="1">
    <location>
        <begin position="469"/>
        <end position="494"/>
    </location>
</feature>
<keyword evidence="2" id="KW-0812">Transmembrane</keyword>
<comment type="caution">
    <text evidence="3">The sequence shown here is derived from an EMBL/GenBank/DDBJ whole genome shotgun (WGS) entry which is preliminary data.</text>
</comment>
<protein>
    <submittedName>
        <fullName evidence="3">Uncharacterized protein</fullName>
    </submittedName>
</protein>